<dbReference type="OrthoDB" id="9805588at2"/>
<dbReference type="PANTHER" id="PTHR40114:SF1">
    <property type="entry name" value="SLR0698 PROTEIN"/>
    <property type="match status" value="1"/>
</dbReference>
<evidence type="ECO:0000313" key="3">
    <source>
        <dbReference type="EMBL" id="GAT61422.1"/>
    </source>
</evidence>
<dbReference type="STRING" id="681398.PJIAN_11"/>
<comment type="caution">
    <text evidence="3">The sequence shown here is derived from an EMBL/GenBank/DDBJ whole genome shotgun (WGS) entry which is preliminary data.</text>
</comment>
<keyword evidence="4" id="KW-1185">Reference proteome</keyword>
<gene>
    <name evidence="3" type="ORF">PJIAN_11</name>
</gene>
<sequence length="160" mass="18663">MPLEIERKFLVNGDFHPFITSTTYIMQGYLSSVPERTVRIRIKDDKSFITIKGKNNQSGVSRYEWEKEIPVEEARELMSLCEPGIIEKKRHVIPNSSLFFEVDEFMGYNSGLIIAEIELPTEETLFEKPSWLGREVTGDVRFYNSYLSKNPYAKWKLSNL</sequence>
<reference evidence="4" key="1">
    <citation type="submission" date="2016-04" db="EMBL/GenBank/DDBJ databases">
        <title>Draft genome sequence of Paludibacter jiangxiensis strain NM7.</title>
        <authorList>
            <person name="Qiu Y."/>
            <person name="Matsuura N."/>
            <person name="Ohashi A."/>
            <person name="Tourlousse M.D."/>
            <person name="Sekiguchi Y."/>
        </authorList>
    </citation>
    <scope>NUCLEOTIDE SEQUENCE [LARGE SCALE GENOMIC DNA]</scope>
    <source>
        <strain evidence="4">NM7</strain>
    </source>
</reference>
<feature type="domain" description="CYTH" evidence="2">
    <location>
        <begin position="2"/>
        <end position="149"/>
    </location>
</feature>
<dbReference type="InterPro" id="IPR033469">
    <property type="entry name" value="CYTH-like_dom_sf"/>
</dbReference>
<proteinExistence type="predicted"/>
<dbReference type="SMART" id="SM01118">
    <property type="entry name" value="CYTH"/>
    <property type="match status" value="1"/>
</dbReference>
<evidence type="ECO:0000259" key="2">
    <source>
        <dbReference type="PROSITE" id="PS51707"/>
    </source>
</evidence>
<name>A0A170Y1B6_9BACT</name>
<dbReference type="Pfam" id="PF01928">
    <property type="entry name" value="CYTH"/>
    <property type="match status" value="1"/>
</dbReference>
<evidence type="ECO:0000256" key="1">
    <source>
        <dbReference type="PIRSR" id="PIRSR016487-1"/>
    </source>
</evidence>
<dbReference type="PIRSF" id="PIRSF016487">
    <property type="entry name" value="CYTH_UCP016487"/>
    <property type="match status" value="1"/>
</dbReference>
<dbReference type="PROSITE" id="PS51707">
    <property type="entry name" value="CYTH"/>
    <property type="match status" value="1"/>
</dbReference>
<dbReference type="Gene3D" id="2.40.320.10">
    <property type="entry name" value="Hypothetical Protein Pfu-838710-001"/>
    <property type="match status" value="1"/>
</dbReference>
<dbReference type="Proteomes" id="UP000076586">
    <property type="component" value="Unassembled WGS sequence"/>
</dbReference>
<accession>A0A170Y1B6</accession>
<reference evidence="4" key="2">
    <citation type="journal article" date="2017" name="Genome Announc.">
        <title>Draft genome sequence of Paludibacter jiangxiensis NM7(T), a propionate-producing fermentative bacterium.</title>
        <authorList>
            <person name="Qiu Y.-L."/>
            <person name="Tourlousse D.M."/>
            <person name="Matsuura N."/>
            <person name="Ohashi A."/>
            <person name="Sekiguchi Y."/>
        </authorList>
    </citation>
    <scope>NUCLEOTIDE SEQUENCE [LARGE SCALE GENOMIC DNA]</scope>
    <source>
        <strain evidence="4">NM7</strain>
    </source>
</reference>
<evidence type="ECO:0000313" key="4">
    <source>
        <dbReference type="Proteomes" id="UP000076586"/>
    </source>
</evidence>
<feature type="active site" description="Proton acceptor" evidence="1">
    <location>
        <position position="29"/>
    </location>
</feature>
<dbReference type="AlphaFoldDB" id="A0A170Y1B6"/>
<protein>
    <submittedName>
        <fullName evidence="3">Adenylate cyclase</fullName>
    </submittedName>
</protein>
<dbReference type="SUPFAM" id="SSF55154">
    <property type="entry name" value="CYTH-like phosphatases"/>
    <property type="match status" value="1"/>
</dbReference>
<dbReference type="PANTHER" id="PTHR40114">
    <property type="entry name" value="SLR0698 PROTEIN"/>
    <property type="match status" value="1"/>
</dbReference>
<dbReference type="EMBL" id="BDCR01000001">
    <property type="protein sequence ID" value="GAT61422.1"/>
    <property type="molecule type" value="Genomic_DNA"/>
</dbReference>
<organism evidence="3 4">
    <name type="scientific">Paludibacter jiangxiensis</name>
    <dbReference type="NCBI Taxonomy" id="681398"/>
    <lineage>
        <taxon>Bacteria</taxon>
        <taxon>Pseudomonadati</taxon>
        <taxon>Bacteroidota</taxon>
        <taxon>Bacteroidia</taxon>
        <taxon>Bacteroidales</taxon>
        <taxon>Paludibacteraceae</taxon>
        <taxon>Paludibacter</taxon>
    </lineage>
</organism>
<dbReference type="CDD" id="cd07891">
    <property type="entry name" value="CYTH-like_CthTTM-like_1"/>
    <property type="match status" value="1"/>
</dbReference>
<dbReference type="InterPro" id="IPR012042">
    <property type="entry name" value="NeuTTM/CthTTM-like"/>
</dbReference>
<dbReference type="InterPro" id="IPR023577">
    <property type="entry name" value="CYTH_domain"/>
</dbReference>
<dbReference type="RefSeq" id="WP_068700987.1">
    <property type="nucleotide sequence ID" value="NZ_BDCR01000001.1"/>
</dbReference>